<dbReference type="GO" id="GO:0043531">
    <property type="term" value="F:ADP binding"/>
    <property type="evidence" value="ECO:0007669"/>
    <property type="project" value="InterPro"/>
</dbReference>
<name>A0A6J4IDD0_9CHLR</name>
<evidence type="ECO:0000259" key="2">
    <source>
        <dbReference type="SMART" id="SM01043"/>
    </source>
</evidence>
<accession>A0A6J4IDD0</accession>
<dbReference type="SUPFAM" id="SSF48452">
    <property type="entry name" value="TPR-like"/>
    <property type="match status" value="3"/>
</dbReference>
<feature type="repeat" description="TPR" evidence="1">
    <location>
        <begin position="808"/>
        <end position="841"/>
    </location>
</feature>
<dbReference type="InterPro" id="IPR002182">
    <property type="entry name" value="NB-ARC"/>
</dbReference>
<dbReference type="InterPro" id="IPR036388">
    <property type="entry name" value="WH-like_DNA-bd_sf"/>
</dbReference>
<dbReference type="GO" id="GO:0003677">
    <property type="term" value="F:DNA binding"/>
    <property type="evidence" value="ECO:0007669"/>
    <property type="project" value="InterPro"/>
</dbReference>
<keyword evidence="1" id="KW-0802">TPR repeat</keyword>
<feature type="repeat" description="TPR" evidence="1">
    <location>
        <begin position="888"/>
        <end position="921"/>
    </location>
</feature>
<dbReference type="Gene3D" id="1.10.10.10">
    <property type="entry name" value="Winged helix-like DNA-binding domain superfamily/Winged helix DNA-binding domain"/>
    <property type="match status" value="1"/>
</dbReference>
<dbReference type="Pfam" id="PF00931">
    <property type="entry name" value="NB-ARC"/>
    <property type="match status" value="1"/>
</dbReference>
<organism evidence="3">
    <name type="scientific">uncultured Chloroflexia bacterium</name>
    <dbReference type="NCBI Taxonomy" id="1672391"/>
    <lineage>
        <taxon>Bacteria</taxon>
        <taxon>Bacillati</taxon>
        <taxon>Chloroflexota</taxon>
        <taxon>Chloroflexia</taxon>
        <taxon>environmental samples</taxon>
    </lineage>
</organism>
<sequence length="1008" mass="111246">MQIAFALLGPMEVTWSGKTLSLGSAATRALLAYLALESDRPHPRERLPRFLWPDRPQSVAFANLRQTLVRTRQVLPEPVHAAVLEVTQHTLRFNPDVAVIDVLRFKALLTERAAHSHSDMTACPACIARMEQAATLYRGELLQGLSLENSQPWEEWLLLTHEAFHRQALDLLQTLARVAENAGDYAAMRQYAQRQIALEPWQEEGHYQVMRALGYSGERGAALAAYKTYRRILREELGIEPTAETTALFEQIEAGLLRPTQPKVPALALPLAPPSRAHLPFPATRLVGRSDELRRISELLRNSDFRLVTLIGPGGVGKTHLAMQVAANLRDAFTDGVFFVALAPITDTELIVTTIAQALDVPQTGGQLLSTTLKDYLWSRQILLVLDNFEHVVAAAPVVVELLEAAEHLSILVTSRTVLRLRGEVEFPVAPLALPDLAQAANPVALGQVASVQLFAERARSVRPGFVLTQENVITVATICTVLDGLPLAIELAAARVKIMAPSELLLRLQAARLPILSDGARDMPARHQTLRATIDWSYQLLDREQRRLFERLSVFAGSWTRAAAHDVCAAEQGSLATLRQVRTLLDHSLVTNLRNWASDNIDADSRFTLLETIREYANERLDAGDDGDQVRARHAAYYLRMAEASEPILGSSEQSPWLARLDAEHDNFRQVLRWSLAGNDRGLGLRLASALVRFWGRQGNYTEGRAWLEAALGFGNDTPAISDDVRAKALYGAAWLASLQGENARATQLFEASIAAQGDARDMARPALMRVHMGRTARLQGNYERATLLEQESLDFFRAVGDTANIAFALLSLGDVAYDQGDLATAIRLFEEALPLYQQLGNLEDTAWTLKCLGEVAHMQGQWETATALLEQSLAYFREVHEVTGVAQVLLNLGQVTHAHADHEQAARLYRESLRLLFDYGIKIDIAYALEAIPAVTNMPPMEAAILFGAAAAIRSASELPRPPIHRARYNRAAADLRSRLPATDFEAAWATGAAIPLEQIVAFALQ</sequence>
<proteinExistence type="predicted"/>
<dbReference type="PANTHER" id="PTHR47691:SF3">
    <property type="entry name" value="HTH-TYPE TRANSCRIPTIONAL REGULATOR RV0890C-RELATED"/>
    <property type="match status" value="1"/>
</dbReference>
<dbReference type="Gene3D" id="3.40.50.300">
    <property type="entry name" value="P-loop containing nucleotide triphosphate hydrolases"/>
    <property type="match status" value="1"/>
</dbReference>
<dbReference type="PRINTS" id="PR00364">
    <property type="entry name" value="DISEASERSIST"/>
</dbReference>
<evidence type="ECO:0000256" key="1">
    <source>
        <dbReference type="PROSITE-ProRule" id="PRU00339"/>
    </source>
</evidence>
<dbReference type="EMBL" id="CADCTR010000567">
    <property type="protein sequence ID" value="CAA9249317.1"/>
    <property type="molecule type" value="Genomic_DNA"/>
</dbReference>
<dbReference type="Pfam" id="PF13424">
    <property type="entry name" value="TPR_12"/>
    <property type="match status" value="2"/>
</dbReference>
<dbReference type="SMART" id="SM01043">
    <property type="entry name" value="BTAD"/>
    <property type="match status" value="1"/>
</dbReference>
<reference evidence="3" key="1">
    <citation type="submission" date="2020-02" db="EMBL/GenBank/DDBJ databases">
        <authorList>
            <person name="Meier V. D."/>
        </authorList>
    </citation>
    <scope>NUCLEOTIDE SEQUENCE</scope>
    <source>
        <strain evidence="3">AVDCRST_MAG93</strain>
    </source>
</reference>
<dbReference type="GO" id="GO:0006355">
    <property type="term" value="P:regulation of DNA-templated transcription"/>
    <property type="evidence" value="ECO:0007669"/>
    <property type="project" value="InterPro"/>
</dbReference>
<dbReference type="Gene3D" id="1.25.40.10">
    <property type="entry name" value="Tetratricopeptide repeat domain"/>
    <property type="match status" value="2"/>
</dbReference>
<dbReference type="SUPFAM" id="SSF46894">
    <property type="entry name" value="C-terminal effector domain of the bipartite response regulators"/>
    <property type="match status" value="1"/>
</dbReference>
<dbReference type="InterPro" id="IPR019734">
    <property type="entry name" value="TPR_rpt"/>
</dbReference>
<dbReference type="InterPro" id="IPR016032">
    <property type="entry name" value="Sig_transdc_resp-reg_C-effctor"/>
</dbReference>
<dbReference type="PROSITE" id="PS50005">
    <property type="entry name" value="TPR"/>
    <property type="match status" value="2"/>
</dbReference>
<feature type="domain" description="Bacterial transcriptional activator" evidence="2">
    <location>
        <begin position="100"/>
        <end position="253"/>
    </location>
</feature>
<gene>
    <name evidence="3" type="ORF">AVDCRST_MAG93-1676</name>
</gene>
<dbReference type="InterPro" id="IPR005158">
    <property type="entry name" value="BTAD"/>
</dbReference>
<dbReference type="SUPFAM" id="SSF52540">
    <property type="entry name" value="P-loop containing nucleoside triphosphate hydrolases"/>
    <property type="match status" value="1"/>
</dbReference>
<dbReference type="SMART" id="SM00028">
    <property type="entry name" value="TPR"/>
    <property type="match status" value="5"/>
</dbReference>
<dbReference type="InterPro" id="IPR027417">
    <property type="entry name" value="P-loop_NTPase"/>
</dbReference>
<protein>
    <recommendedName>
        <fullName evidence="2">Bacterial transcriptional activator domain-containing protein</fullName>
    </recommendedName>
</protein>
<dbReference type="InterPro" id="IPR011990">
    <property type="entry name" value="TPR-like_helical_dom_sf"/>
</dbReference>
<dbReference type="PANTHER" id="PTHR47691">
    <property type="entry name" value="REGULATOR-RELATED"/>
    <property type="match status" value="1"/>
</dbReference>
<dbReference type="AlphaFoldDB" id="A0A6J4IDD0"/>
<feature type="non-terminal residue" evidence="3">
    <location>
        <position position="1008"/>
    </location>
</feature>
<dbReference type="Pfam" id="PF03704">
    <property type="entry name" value="BTAD"/>
    <property type="match status" value="1"/>
</dbReference>
<evidence type="ECO:0000313" key="3">
    <source>
        <dbReference type="EMBL" id="CAA9249317.1"/>
    </source>
</evidence>